<dbReference type="EMBL" id="CP102382">
    <property type="protein sequence ID" value="UUV20989.1"/>
    <property type="molecule type" value="Genomic_DNA"/>
</dbReference>
<evidence type="ECO:0000313" key="2">
    <source>
        <dbReference type="Proteomes" id="UP001317001"/>
    </source>
</evidence>
<reference evidence="1 2" key="1">
    <citation type="submission" date="2022-08" db="EMBL/GenBank/DDBJ databases">
        <title>Myroides zhujiangensis sp. nov., a novel bacterium isolated from sediment in the Pearl River Estuary.</title>
        <authorList>
            <person name="Cui L."/>
        </authorList>
    </citation>
    <scope>NUCLEOTIDE SEQUENCE [LARGE SCALE GENOMIC DNA]</scope>
    <source>
        <strain evidence="1 2">SCSIO 72103</strain>
    </source>
</reference>
<dbReference type="InterPro" id="IPR005901">
    <property type="entry name" value="GLPGLI"/>
</dbReference>
<dbReference type="RefSeq" id="WP_257498906.1">
    <property type="nucleotide sequence ID" value="NZ_CP102382.1"/>
</dbReference>
<sequence length="267" mass="31787">MKRILTLLVCLLFSTFLRGQYSLQIEYNQIFNTDFPLIRTGLLQVNSNQSIFVDLMKSKRPIKENSDTNISYLDNLSDHERYTEIKEGEKINLQVGGNYDQYYMYDQSKKTFLFTGELGKEQFLISDNFNLQWEITNETKTISNYKVYKASTNFRGRNWDAWFAPELAYNFGPWKLHGLPGLILEAYDDSHRYHFVAIKIKNDKNLPMEPNTHFLKKIDFKNFILGNFEIIENSVNIIERDYEVIRHNVKRNSKELIYEWEEQPKKQ</sequence>
<dbReference type="Pfam" id="PF22252">
    <property type="entry name" value="PNGase_F-II_N"/>
    <property type="match status" value="1"/>
</dbReference>
<accession>A0ABY5NR70</accession>
<dbReference type="NCBIfam" id="TIGR01200">
    <property type="entry name" value="GLPGLI"/>
    <property type="match status" value="1"/>
</dbReference>
<gene>
    <name evidence="1" type="ORF">NPX36_11770</name>
</gene>
<keyword evidence="2" id="KW-1185">Reference proteome</keyword>
<proteinExistence type="predicted"/>
<name>A0ABY5NR70_9FLAO</name>
<dbReference type="Proteomes" id="UP001317001">
    <property type="component" value="Chromosome"/>
</dbReference>
<protein>
    <submittedName>
        <fullName evidence="1">GLPGLI family protein</fullName>
    </submittedName>
</protein>
<organism evidence="1 2">
    <name type="scientific">Paenimyroides aestuarii</name>
    <dbReference type="NCBI Taxonomy" id="2968490"/>
    <lineage>
        <taxon>Bacteria</taxon>
        <taxon>Pseudomonadati</taxon>
        <taxon>Bacteroidota</taxon>
        <taxon>Flavobacteriia</taxon>
        <taxon>Flavobacteriales</taxon>
        <taxon>Flavobacteriaceae</taxon>
        <taxon>Paenimyroides</taxon>
    </lineage>
</organism>
<evidence type="ECO:0000313" key="1">
    <source>
        <dbReference type="EMBL" id="UUV20989.1"/>
    </source>
</evidence>